<keyword evidence="1" id="KW-1133">Transmembrane helix</keyword>
<dbReference type="EMBL" id="VUMU01000009">
    <property type="protein sequence ID" value="MST58313.1"/>
    <property type="molecule type" value="Genomic_DNA"/>
</dbReference>
<sequence length="166" mass="18998">MFYHKKNKYQMDMDTANAALQNILAACDKAPNTIPFDKIVLRQKANTKPYNRLIVLTAVLLLLTFLSPLVIVPIATRLEPYFAPEPVKLINDYIEDDILYLQFSGDDICYDQAYIEFPDGERTSSIPVDTDKGWIGFPYNGTEEINIYIPLENGSHVHYLLTPKHE</sequence>
<organism evidence="2 3">
    <name type="scientific">Waltera intestinalis</name>
    <dbReference type="NCBI Taxonomy" id="2606635"/>
    <lineage>
        <taxon>Bacteria</taxon>
        <taxon>Bacillati</taxon>
        <taxon>Bacillota</taxon>
        <taxon>Clostridia</taxon>
        <taxon>Lachnospirales</taxon>
        <taxon>Lachnospiraceae</taxon>
        <taxon>Waltera</taxon>
    </lineage>
</organism>
<comment type="caution">
    <text evidence="2">The sequence shown here is derived from an EMBL/GenBank/DDBJ whole genome shotgun (WGS) entry which is preliminary data.</text>
</comment>
<keyword evidence="3" id="KW-1185">Reference proteome</keyword>
<dbReference type="Proteomes" id="UP000476055">
    <property type="component" value="Unassembled WGS sequence"/>
</dbReference>
<reference evidence="2 3" key="1">
    <citation type="submission" date="2019-08" db="EMBL/GenBank/DDBJ databases">
        <title>In-depth cultivation of the pig gut microbiome towards novel bacterial diversity and tailored functional studies.</title>
        <authorList>
            <person name="Wylensek D."/>
            <person name="Hitch T.C.A."/>
            <person name="Clavel T."/>
        </authorList>
    </citation>
    <scope>NUCLEOTIDE SEQUENCE [LARGE SCALE GENOMIC DNA]</scope>
    <source>
        <strain evidence="2 3">WCA3-601-WT-6H</strain>
    </source>
</reference>
<proteinExistence type="predicted"/>
<dbReference type="PROSITE" id="PS51257">
    <property type="entry name" value="PROKAR_LIPOPROTEIN"/>
    <property type="match status" value="1"/>
</dbReference>
<keyword evidence="1" id="KW-0472">Membrane</keyword>
<evidence type="ECO:0000313" key="2">
    <source>
        <dbReference type="EMBL" id="MST58313.1"/>
    </source>
</evidence>
<protein>
    <submittedName>
        <fullName evidence="2">Uncharacterized protein</fullName>
    </submittedName>
</protein>
<dbReference type="AlphaFoldDB" id="A0A6L5YJX5"/>
<gene>
    <name evidence="2" type="ORF">FYJ59_08695</name>
</gene>
<dbReference type="RefSeq" id="WP_154496492.1">
    <property type="nucleotide sequence ID" value="NZ_VUMU01000009.1"/>
</dbReference>
<keyword evidence="1" id="KW-0812">Transmembrane</keyword>
<name>A0A6L5YJX5_9FIRM</name>
<accession>A0A6L5YJX5</accession>
<feature type="transmembrane region" description="Helical" evidence="1">
    <location>
        <begin position="53"/>
        <end position="75"/>
    </location>
</feature>
<evidence type="ECO:0000256" key="1">
    <source>
        <dbReference type="SAM" id="Phobius"/>
    </source>
</evidence>
<evidence type="ECO:0000313" key="3">
    <source>
        <dbReference type="Proteomes" id="UP000476055"/>
    </source>
</evidence>